<dbReference type="InterPro" id="IPR003959">
    <property type="entry name" value="ATPase_AAA_core"/>
</dbReference>
<feature type="region of interest" description="Disordered" evidence="1">
    <location>
        <begin position="410"/>
        <end position="448"/>
    </location>
</feature>
<feature type="domain" description="AAA+ ATPase" evidence="2">
    <location>
        <begin position="536"/>
        <end position="663"/>
    </location>
</feature>
<reference evidence="3 4" key="1">
    <citation type="journal article" date="2024" name="Commun. Biol.">
        <title>Comparative genomic analysis of thermophilic fungi reveals convergent evolutionary adaptations and gene losses.</title>
        <authorList>
            <person name="Steindorff A.S."/>
            <person name="Aguilar-Pontes M.V."/>
            <person name="Robinson A.J."/>
            <person name="Andreopoulos B."/>
            <person name="LaButti K."/>
            <person name="Kuo A."/>
            <person name="Mondo S."/>
            <person name="Riley R."/>
            <person name="Otillar R."/>
            <person name="Haridas S."/>
            <person name="Lipzen A."/>
            <person name="Grimwood J."/>
            <person name="Schmutz J."/>
            <person name="Clum A."/>
            <person name="Reid I.D."/>
            <person name="Moisan M.C."/>
            <person name="Butler G."/>
            <person name="Nguyen T.T.M."/>
            <person name="Dewar K."/>
            <person name="Conant G."/>
            <person name="Drula E."/>
            <person name="Henrissat B."/>
            <person name="Hansel C."/>
            <person name="Singer S."/>
            <person name="Hutchinson M.I."/>
            <person name="de Vries R.P."/>
            <person name="Natvig D.O."/>
            <person name="Powell A.J."/>
            <person name="Tsang A."/>
            <person name="Grigoriev I.V."/>
        </authorList>
    </citation>
    <scope>NUCLEOTIDE SEQUENCE [LARGE SCALE GENOMIC DNA]</scope>
    <source>
        <strain evidence="3 4">CBS 620.91</strain>
    </source>
</reference>
<dbReference type="SUPFAM" id="SSF52540">
    <property type="entry name" value="P-loop containing nucleoside triphosphate hydrolases"/>
    <property type="match status" value="1"/>
</dbReference>
<dbReference type="Proteomes" id="UP001583172">
    <property type="component" value="Unassembled WGS sequence"/>
</dbReference>
<dbReference type="CDD" id="cd19481">
    <property type="entry name" value="RecA-like_protease"/>
    <property type="match status" value="1"/>
</dbReference>
<accession>A0ABR3VPF7</accession>
<dbReference type="PANTHER" id="PTHR46411:SF3">
    <property type="entry name" value="AAA+ ATPASE DOMAIN-CONTAINING PROTEIN"/>
    <property type="match status" value="1"/>
</dbReference>
<name>A0ABR3VPF7_HUMIN</name>
<dbReference type="Gene3D" id="3.40.50.300">
    <property type="entry name" value="P-loop containing nucleotide triphosphate hydrolases"/>
    <property type="match status" value="1"/>
</dbReference>
<keyword evidence="4" id="KW-1185">Reference proteome</keyword>
<dbReference type="InterPro" id="IPR003593">
    <property type="entry name" value="AAA+_ATPase"/>
</dbReference>
<feature type="region of interest" description="Disordered" evidence="1">
    <location>
        <begin position="19"/>
        <end position="77"/>
    </location>
</feature>
<gene>
    <name evidence="3" type="ORF">VTJ49DRAFT_1120</name>
</gene>
<feature type="compositionally biased region" description="Low complexity" evidence="1">
    <location>
        <begin position="437"/>
        <end position="448"/>
    </location>
</feature>
<dbReference type="InterPro" id="IPR027417">
    <property type="entry name" value="P-loop_NTPase"/>
</dbReference>
<dbReference type="InterPro" id="IPR054289">
    <property type="entry name" value="DUF7025"/>
</dbReference>
<dbReference type="Pfam" id="PF00004">
    <property type="entry name" value="AAA"/>
    <property type="match status" value="1"/>
</dbReference>
<feature type="compositionally biased region" description="Basic and acidic residues" evidence="1">
    <location>
        <begin position="43"/>
        <end position="62"/>
    </location>
</feature>
<proteinExistence type="predicted"/>
<feature type="compositionally biased region" description="Acidic residues" evidence="1">
    <location>
        <begin position="92"/>
        <end position="105"/>
    </location>
</feature>
<sequence length="757" mass="85422">MSVITATPPDSDTEVIVAVNENDPGVAPDAPAPAVVPNQTEEPGTREPESVDRNTKTVETGEKGPTTDVAETNQPAESSIEEMAIDETPAADDEQAGNNEMDDTAQEPFTEPPVHNLYRYTCRYYDGCRPRWSKFATLQDEEAAIEEEARQRRIIVRHNRNDDVWETSSFTINCPHMRAFLSEALANYQDLDLDLQNWTFEPPYKPLVHRWHRLRELHSTWEGPGVDELMAFLEPLLASSVSALDSIRETGMIEYNALWQLFPPGEVVVAKLWGEPVAARVLKYEESRVFRVVVEHVDWNGERSGWKEVEYTIPFFYGYARASSLKVCPISLVPESDALRERLMARGRQWAGMRGYRFLHYDHIKITMDKDKKKSEWHEEPVTGRVIIDAYAYYKSNNIVKRRLRALDGASIPTETEGSQDSNPENQEENEPESEGENPQRAVAAASSPAARPVEELLDLVEDEFLMASPWVIGFDLKRKNWGLFLVDKLEEIKWKDEMFDNLVLPGGEKELAWEFVESKSKSKAEFDDFVPDKGRGLIILMFGPPGVGKTYTAEAVAEKARVPLYITSAGMLGTNPATVETTLTHDLELCRLWNAMLLLDEADVFLGARLDDSLTRNELVSVFLTKLEYYQGILFLTTNRFARIDHAFQSRVDLFLPYRPLEAPARAQVWRNFLARSSSSSSEGAAQVEVTDADIDRLAALPLNGREIKNLLKSAQLLSQRRGTPVTADKLLMLADNRVAALRLLDEHNSIADLGS</sequence>
<evidence type="ECO:0000313" key="3">
    <source>
        <dbReference type="EMBL" id="KAL1843527.1"/>
    </source>
</evidence>
<organism evidence="3 4">
    <name type="scientific">Humicola insolens</name>
    <name type="common">Soft-rot fungus</name>
    <dbReference type="NCBI Taxonomy" id="85995"/>
    <lineage>
        <taxon>Eukaryota</taxon>
        <taxon>Fungi</taxon>
        <taxon>Dikarya</taxon>
        <taxon>Ascomycota</taxon>
        <taxon>Pezizomycotina</taxon>
        <taxon>Sordariomycetes</taxon>
        <taxon>Sordariomycetidae</taxon>
        <taxon>Sordariales</taxon>
        <taxon>Chaetomiaceae</taxon>
        <taxon>Mycothermus</taxon>
    </lineage>
</organism>
<feature type="compositionally biased region" description="Low complexity" evidence="1">
    <location>
        <begin position="26"/>
        <end position="37"/>
    </location>
</feature>
<evidence type="ECO:0000256" key="1">
    <source>
        <dbReference type="SAM" id="MobiDB-lite"/>
    </source>
</evidence>
<feature type="compositionally biased region" description="Acidic residues" evidence="1">
    <location>
        <begin position="426"/>
        <end position="436"/>
    </location>
</feature>
<dbReference type="SMART" id="SM00382">
    <property type="entry name" value="AAA"/>
    <property type="match status" value="1"/>
</dbReference>
<evidence type="ECO:0000313" key="4">
    <source>
        <dbReference type="Proteomes" id="UP001583172"/>
    </source>
</evidence>
<comment type="caution">
    <text evidence="3">The sequence shown here is derived from an EMBL/GenBank/DDBJ whole genome shotgun (WGS) entry which is preliminary data.</text>
</comment>
<dbReference type="Pfam" id="PF22942">
    <property type="entry name" value="DUF7025"/>
    <property type="match status" value="1"/>
</dbReference>
<dbReference type="PANTHER" id="PTHR46411">
    <property type="entry name" value="FAMILY ATPASE, PUTATIVE-RELATED"/>
    <property type="match status" value="1"/>
</dbReference>
<protein>
    <recommendedName>
        <fullName evidence="2">AAA+ ATPase domain-containing protein</fullName>
    </recommendedName>
</protein>
<dbReference type="EMBL" id="JAZGSY010000014">
    <property type="protein sequence ID" value="KAL1843527.1"/>
    <property type="molecule type" value="Genomic_DNA"/>
</dbReference>
<evidence type="ECO:0000259" key="2">
    <source>
        <dbReference type="SMART" id="SM00382"/>
    </source>
</evidence>
<feature type="region of interest" description="Disordered" evidence="1">
    <location>
        <begin position="92"/>
        <end position="112"/>
    </location>
</feature>